<dbReference type="KEGG" id="asc:ASAC_1423"/>
<dbReference type="InterPro" id="IPR016162">
    <property type="entry name" value="Ald_DH_N"/>
</dbReference>
<dbReference type="InterPro" id="IPR016161">
    <property type="entry name" value="Ald_DH/histidinol_DH"/>
</dbReference>
<dbReference type="AlphaFoldDB" id="D9PZ41"/>
<reference evidence="4 5" key="1">
    <citation type="journal article" date="2010" name="Appl. Environ. Microbiol.">
        <title>The genome sequence of the crenarchaeon Acidilobus saccharovorans supports a new order, Acidilobales, and suggests an important ecological role in terrestrial acidic hot springs.</title>
        <authorList>
            <person name="Mardanov A.V."/>
            <person name="Svetlitchnyi V.A."/>
            <person name="Beletsky A.V."/>
            <person name="Prokofeva M.I."/>
            <person name="Bonch-Osmolovskaya E.A."/>
            <person name="Ravin N.V."/>
            <person name="Skryabin K.G."/>
        </authorList>
    </citation>
    <scope>NUCLEOTIDE SEQUENCE [LARGE SCALE GENOMIC DNA]</scope>
    <source>
        <strain evidence="5">DSM 16705 / JCM 18335 / VKM B-2471 / 345-15</strain>
    </source>
</reference>
<dbReference type="PANTHER" id="PTHR42991">
    <property type="entry name" value="ALDEHYDE DEHYDROGENASE"/>
    <property type="match status" value="1"/>
</dbReference>
<dbReference type="HOGENOM" id="CLU_005391_1_0_2"/>
<dbReference type="InterPro" id="IPR015590">
    <property type="entry name" value="Aldehyde_DH_dom"/>
</dbReference>
<organism evidence="4 5">
    <name type="scientific">Acidilobus saccharovorans (strain DSM 16705 / JCM 18335 / VKM B-2471 / 345-15)</name>
    <dbReference type="NCBI Taxonomy" id="666510"/>
    <lineage>
        <taxon>Archaea</taxon>
        <taxon>Thermoproteota</taxon>
        <taxon>Thermoprotei</taxon>
        <taxon>Acidilobales</taxon>
        <taxon>Acidilobaceae</taxon>
        <taxon>Acidilobus</taxon>
    </lineage>
</organism>
<feature type="domain" description="Aldehyde dehydrogenase" evidence="3">
    <location>
        <begin position="44"/>
        <end position="501"/>
    </location>
</feature>
<dbReference type="eggNOG" id="arCOG01252">
    <property type="taxonomic scope" value="Archaea"/>
</dbReference>
<dbReference type="Gene3D" id="3.40.309.10">
    <property type="entry name" value="Aldehyde Dehydrogenase, Chain A, domain 2"/>
    <property type="match status" value="1"/>
</dbReference>
<evidence type="ECO:0000259" key="3">
    <source>
        <dbReference type="Pfam" id="PF00171"/>
    </source>
</evidence>
<dbReference type="STRING" id="666510.ASAC_1423"/>
<proteinExistence type="inferred from homology"/>
<dbReference type="InterPro" id="IPR016163">
    <property type="entry name" value="Ald_DH_C"/>
</dbReference>
<accession>D9PZ41</accession>
<dbReference type="NCBIfam" id="NF040869">
    <property type="entry name" value="G3PDH_Arch"/>
    <property type="match status" value="1"/>
</dbReference>
<name>D9PZ41_ACIS3</name>
<evidence type="ECO:0000313" key="5">
    <source>
        <dbReference type="Proteomes" id="UP000000346"/>
    </source>
</evidence>
<dbReference type="InterPro" id="IPR051020">
    <property type="entry name" value="ALDH-related_metabolic_enz"/>
</dbReference>
<dbReference type="InterPro" id="IPR053489">
    <property type="entry name" value="NAD(P)-GAP_dehydrogenase"/>
</dbReference>
<comment type="similarity">
    <text evidence="1">Belongs to the aldehyde dehydrogenase family.</text>
</comment>
<sequence length="514" mass="55896">MSEIMRKAELSLSSEAVKEFVRQGEVPAFPYFAAGQWSLEGDRLEVRSPIDLGTAAVTARPSVQTALSILERVYSIGRRKIRETPGEERVEIFERTADALERMKEDLVNILMINAGKTRKAAEGEVAASIERLRLAKLDVRRIYGDFVPGDWSADTLETEAIVKKEPLGVVAAILPFNYPLFDAVNKIVYSAIAGNAVIVKPAEADPLPALALAKALVDSGFPPEALAVVPMRGRDMGEVLADRRVAAVSFTGSTETGLQVIKEAGVKQYVMELGGGDPAIVLSDADVKQTASKIVTGITSYSGQRCDSIKYILAEPEVYDELKEEVTEQLSKVRVGDPRDEGTDMGPLIDVRTADEVIEATKDAVSKGGKVLHGGEKVEELGPNYIKPTLIEVEASRLPDLYMYNKEVFASLAAIVKVNSLDEAIALANGRRYGLDAAIFGSDVSKIRKAARLLEVGAVYINDYPKHGIGYYPFGGMKDSGIGREGIGYTIDFVTAYKSIIYNYKGKGVWDYL</sequence>
<dbReference type="EMBL" id="CP001742">
    <property type="protein sequence ID" value="ADL19828.1"/>
    <property type="molecule type" value="Genomic_DNA"/>
</dbReference>
<dbReference type="InParanoid" id="D9PZ41"/>
<keyword evidence="2" id="KW-0560">Oxidoreductase</keyword>
<evidence type="ECO:0000256" key="1">
    <source>
        <dbReference type="ARBA" id="ARBA00009986"/>
    </source>
</evidence>
<dbReference type="Gene3D" id="3.40.605.10">
    <property type="entry name" value="Aldehyde Dehydrogenase, Chain A, domain 1"/>
    <property type="match status" value="1"/>
</dbReference>
<dbReference type="GO" id="GO:0008911">
    <property type="term" value="F:lactaldehyde dehydrogenase (NAD+) activity"/>
    <property type="evidence" value="ECO:0007669"/>
    <property type="project" value="TreeGrafter"/>
</dbReference>
<dbReference type="PANTHER" id="PTHR42991:SF1">
    <property type="entry name" value="ALDEHYDE DEHYDROGENASE"/>
    <property type="match status" value="1"/>
</dbReference>
<dbReference type="Proteomes" id="UP000000346">
    <property type="component" value="Chromosome"/>
</dbReference>
<dbReference type="Pfam" id="PF00171">
    <property type="entry name" value="Aldedh"/>
    <property type="match status" value="1"/>
</dbReference>
<evidence type="ECO:0000313" key="4">
    <source>
        <dbReference type="EMBL" id="ADL19828.1"/>
    </source>
</evidence>
<gene>
    <name evidence="4" type="ordered locus">ASAC_1423</name>
</gene>
<protein>
    <submittedName>
        <fullName evidence="4">Glyceraldehyde-3-phosphate dehydrogenase (Non-phosphorylating) (GAPN)</fullName>
    </submittedName>
</protein>
<keyword evidence="5" id="KW-1185">Reference proteome</keyword>
<dbReference type="SUPFAM" id="SSF53720">
    <property type="entry name" value="ALDH-like"/>
    <property type="match status" value="1"/>
</dbReference>
<evidence type="ECO:0000256" key="2">
    <source>
        <dbReference type="ARBA" id="ARBA00023002"/>
    </source>
</evidence>
<dbReference type="FunCoup" id="D9PZ41">
    <property type="interactions" value="62"/>
</dbReference>